<proteinExistence type="predicted"/>
<organism evidence="1 2">
    <name type="scientific">Acaulospora colombiana</name>
    <dbReference type="NCBI Taxonomy" id="27376"/>
    <lineage>
        <taxon>Eukaryota</taxon>
        <taxon>Fungi</taxon>
        <taxon>Fungi incertae sedis</taxon>
        <taxon>Mucoromycota</taxon>
        <taxon>Glomeromycotina</taxon>
        <taxon>Glomeromycetes</taxon>
        <taxon>Diversisporales</taxon>
        <taxon>Acaulosporaceae</taxon>
        <taxon>Acaulospora</taxon>
    </lineage>
</organism>
<accession>A0ACA9MZS1</accession>
<comment type="caution">
    <text evidence="1">The sequence shown here is derived from an EMBL/GenBank/DDBJ whole genome shotgun (WGS) entry which is preliminary data.</text>
</comment>
<name>A0ACA9MZS1_9GLOM</name>
<gene>
    <name evidence="1" type="ORF">ACOLOM_LOCUS7378</name>
</gene>
<dbReference type="Proteomes" id="UP000789525">
    <property type="component" value="Unassembled WGS sequence"/>
</dbReference>
<feature type="non-terminal residue" evidence="1">
    <location>
        <position position="1"/>
    </location>
</feature>
<dbReference type="EMBL" id="CAJVPT010016886">
    <property type="protein sequence ID" value="CAG8622400.1"/>
    <property type="molecule type" value="Genomic_DNA"/>
</dbReference>
<keyword evidence="2" id="KW-1185">Reference proteome</keyword>
<reference evidence="1" key="1">
    <citation type="submission" date="2021-06" db="EMBL/GenBank/DDBJ databases">
        <authorList>
            <person name="Kallberg Y."/>
            <person name="Tangrot J."/>
            <person name="Rosling A."/>
        </authorList>
    </citation>
    <scope>NUCLEOTIDE SEQUENCE</scope>
    <source>
        <strain evidence="1">CL356</strain>
    </source>
</reference>
<protein>
    <submittedName>
        <fullName evidence="1">17003_t:CDS:1</fullName>
    </submittedName>
</protein>
<evidence type="ECO:0000313" key="1">
    <source>
        <dbReference type="EMBL" id="CAG8622400.1"/>
    </source>
</evidence>
<evidence type="ECO:0000313" key="2">
    <source>
        <dbReference type="Proteomes" id="UP000789525"/>
    </source>
</evidence>
<sequence length="873" mass="97806">GPLYFVPDADPATALNQKLSQYFKISNGSVMVDGEEWFEIILWMLLNRMSSIALDNDESLFNDNGLLHEWKGLTRDDHRILSFCIWVHHLLNYQEDNRLTSEELRMFARNVVGHDANIQRVFGLTILRGAIEGKTSIQILCIKLLPDLAGRASLTDQYSWVRAAALEAFAALSQHCEWAWIQTRYHSHNPLAETRLELIQHIPKVVACLTDQDSDVRSAALKAFAALSQHSETRPELIQHVSKVVACLTDQDHWVQSTALNGFAALSQHCDPLAEIRSELIQHIPKVITCLTDQCPNVRSGALKAFAALSQHCEWDSDIRSAALKAFAALSRHSKIQSELIQHIPKVIACLTDQDERIRYTALNAFSALSQHCEWPKYDQNQYNISQRSLHVSLIRIVDPLAEIRSELIQHIPKVITCLTDQCPNVRSGALKAFAALSQHCEWVVACLTDQDSDVRSAALKAFVALSQHCEWVITYLTDQHPNVRSATLNALAALSQHCEWLIQHIPKVITYLTDQYPNVRSATLNALAALSQHCEWLKYDQSSYNISRRLSHVSLIRMGGSAETRSELIQHIPKVITCLTDQSSDILFATLKAFGALLQHCEWNSYNISQRSSHVSLIRIGGSAETQSELIQHIPKVITCLTDQDSDVRSAALNASAALSQHSEFVLETDKLRTIFGYLHHSSGALVCAAINVTGQIAAHSDLLGHAKFDVRATSVTVLCRMAQTGLSIRSLLTRLKQYPDDFKPIIETEASKIAKLLVIEVSPFSPLTRYKDIWKPIIADAVAEYGHLLSEEESSMLSVEPIIPNGDRRATRAGTVNSLDRIQVQAHRYDSRPCSFPDQDGYDQDGYDQDGYDQDGYDQDGYDQDGYVNFM</sequence>